<dbReference type="AlphaFoldDB" id="A0A6J6HS68"/>
<dbReference type="InterPro" id="IPR017937">
    <property type="entry name" value="Thioredoxin_CS"/>
</dbReference>
<dbReference type="GO" id="GO:0016491">
    <property type="term" value="F:oxidoreductase activity"/>
    <property type="evidence" value="ECO:0007669"/>
    <property type="project" value="InterPro"/>
</dbReference>
<sequence>MTTPIRRVASGVFALGLVLVVAGCGGTSASSTTADAGFVSGDGTLKVVAESLRKPAPAVQGRTLTGGAFDLAKQRGKVVVLNVWGSWCGPCRSEAPALQRANVALKSRGVEFVGLNTRDTDDPARAFIRNFGITYPNIADPKGQIQLGFSDTLPPAAIPSTLIIDQQGRVAARIIGPVDSQTTLTNLVDQVLASGR</sequence>
<feature type="domain" description="Thioredoxin" evidence="5">
    <location>
        <begin position="50"/>
        <end position="193"/>
    </location>
</feature>
<evidence type="ECO:0000256" key="1">
    <source>
        <dbReference type="ARBA" id="ARBA00004196"/>
    </source>
</evidence>
<dbReference type="PROSITE" id="PS51352">
    <property type="entry name" value="THIOREDOXIN_2"/>
    <property type="match status" value="1"/>
</dbReference>
<comment type="subcellular location">
    <subcellularLocation>
        <location evidence="1">Cell envelope</location>
    </subcellularLocation>
</comment>
<evidence type="ECO:0000313" key="6">
    <source>
        <dbReference type="EMBL" id="CAB4613944.1"/>
    </source>
</evidence>
<evidence type="ECO:0000256" key="2">
    <source>
        <dbReference type="ARBA" id="ARBA00022748"/>
    </source>
</evidence>
<dbReference type="InterPro" id="IPR013766">
    <property type="entry name" value="Thioredoxin_domain"/>
</dbReference>
<dbReference type="SUPFAM" id="SSF52833">
    <property type="entry name" value="Thioredoxin-like"/>
    <property type="match status" value="1"/>
</dbReference>
<reference evidence="6" key="1">
    <citation type="submission" date="2020-05" db="EMBL/GenBank/DDBJ databases">
        <authorList>
            <person name="Chiriac C."/>
            <person name="Salcher M."/>
            <person name="Ghai R."/>
            <person name="Kavagutti S V."/>
        </authorList>
    </citation>
    <scope>NUCLEOTIDE SEQUENCE</scope>
</reference>
<dbReference type="InterPro" id="IPR000866">
    <property type="entry name" value="AhpC/TSA"/>
</dbReference>
<dbReference type="Gene3D" id="3.40.30.10">
    <property type="entry name" value="Glutaredoxin"/>
    <property type="match status" value="1"/>
</dbReference>
<keyword evidence="3" id="KW-1015">Disulfide bond</keyword>
<dbReference type="PROSITE" id="PS00194">
    <property type="entry name" value="THIOREDOXIN_1"/>
    <property type="match status" value="1"/>
</dbReference>
<evidence type="ECO:0000259" key="5">
    <source>
        <dbReference type="PROSITE" id="PS51352"/>
    </source>
</evidence>
<dbReference type="PROSITE" id="PS51257">
    <property type="entry name" value="PROKAR_LIPOPROTEIN"/>
    <property type="match status" value="1"/>
</dbReference>
<organism evidence="6">
    <name type="scientific">freshwater metagenome</name>
    <dbReference type="NCBI Taxonomy" id="449393"/>
    <lineage>
        <taxon>unclassified sequences</taxon>
        <taxon>metagenomes</taxon>
        <taxon>ecological metagenomes</taxon>
    </lineage>
</organism>
<dbReference type="PANTHER" id="PTHR42852:SF6">
    <property type="entry name" value="THIOL:DISULFIDE INTERCHANGE PROTEIN DSBE"/>
    <property type="match status" value="1"/>
</dbReference>
<keyword evidence="4" id="KW-0676">Redox-active center</keyword>
<dbReference type="Pfam" id="PF00578">
    <property type="entry name" value="AhpC-TSA"/>
    <property type="match status" value="1"/>
</dbReference>
<evidence type="ECO:0000256" key="4">
    <source>
        <dbReference type="ARBA" id="ARBA00023284"/>
    </source>
</evidence>
<dbReference type="GO" id="GO:0017004">
    <property type="term" value="P:cytochrome complex assembly"/>
    <property type="evidence" value="ECO:0007669"/>
    <property type="project" value="UniProtKB-KW"/>
</dbReference>
<dbReference type="PANTHER" id="PTHR42852">
    <property type="entry name" value="THIOL:DISULFIDE INTERCHANGE PROTEIN DSBE"/>
    <property type="match status" value="1"/>
</dbReference>
<proteinExistence type="predicted"/>
<dbReference type="GO" id="GO:0016209">
    <property type="term" value="F:antioxidant activity"/>
    <property type="evidence" value="ECO:0007669"/>
    <property type="project" value="InterPro"/>
</dbReference>
<dbReference type="CDD" id="cd02966">
    <property type="entry name" value="TlpA_like_family"/>
    <property type="match status" value="1"/>
</dbReference>
<dbReference type="InterPro" id="IPR050553">
    <property type="entry name" value="Thioredoxin_ResA/DsbE_sf"/>
</dbReference>
<evidence type="ECO:0000256" key="3">
    <source>
        <dbReference type="ARBA" id="ARBA00023157"/>
    </source>
</evidence>
<keyword evidence="2" id="KW-0201">Cytochrome c-type biogenesis</keyword>
<dbReference type="GO" id="GO:0030313">
    <property type="term" value="C:cell envelope"/>
    <property type="evidence" value="ECO:0007669"/>
    <property type="project" value="UniProtKB-SubCell"/>
</dbReference>
<name>A0A6J6HS68_9ZZZZ</name>
<dbReference type="EMBL" id="CAEZVF010000004">
    <property type="protein sequence ID" value="CAB4613944.1"/>
    <property type="molecule type" value="Genomic_DNA"/>
</dbReference>
<gene>
    <name evidence="6" type="ORF">UFOPK1939_00056</name>
</gene>
<dbReference type="InterPro" id="IPR036249">
    <property type="entry name" value="Thioredoxin-like_sf"/>
</dbReference>
<accession>A0A6J6HS68</accession>
<protein>
    <submittedName>
        <fullName evidence="6">Unannotated protein</fullName>
    </submittedName>
</protein>